<feature type="region of interest" description="Disordered" evidence="1">
    <location>
        <begin position="422"/>
        <end position="502"/>
    </location>
</feature>
<dbReference type="SMART" id="SM00443">
    <property type="entry name" value="G_patch"/>
    <property type="match status" value="1"/>
</dbReference>
<keyword evidence="2" id="KW-1133">Transmembrane helix</keyword>
<feature type="compositionally biased region" description="Basic and acidic residues" evidence="1">
    <location>
        <begin position="573"/>
        <end position="583"/>
    </location>
</feature>
<evidence type="ECO:0000313" key="4">
    <source>
        <dbReference type="EMBL" id="PWA27586.1"/>
    </source>
</evidence>
<feature type="compositionally biased region" description="Low complexity" evidence="1">
    <location>
        <begin position="458"/>
        <end position="468"/>
    </location>
</feature>
<accession>A0A315VVI9</accession>
<proteinExistence type="predicted"/>
<organism evidence="4 5">
    <name type="scientific">Gambusia affinis</name>
    <name type="common">Western mosquitofish</name>
    <name type="synonym">Heterandria affinis</name>
    <dbReference type="NCBI Taxonomy" id="33528"/>
    <lineage>
        <taxon>Eukaryota</taxon>
        <taxon>Metazoa</taxon>
        <taxon>Chordata</taxon>
        <taxon>Craniata</taxon>
        <taxon>Vertebrata</taxon>
        <taxon>Euteleostomi</taxon>
        <taxon>Actinopterygii</taxon>
        <taxon>Neopterygii</taxon>
        <taxon>Teleostei</taxon>
        <taxon>Neoteleostei</taxon>
        <taxon>Acanthomorphata</taxon>
        <taxon>Ovalentaria</taxon>
        <taxon>Atherinomorphae</taxon>
        <taxon>Cyprinodontiformes</taxon>
        <taxon>Poeciliidae</taxon>
        <taxon>Poeciliinae</taxon>
        <taxon>Gambusia</taxon>
    </lineage>
</organism>
<keyword evidence="2" id="KW-0472">Membrane</keyword>
<feature type="region of interest" description="Disordered" evidence="1">
    <location>
        <begin position="557"/>
        <end position="627"/>
    </location>
</feature>
<name>A0A315VVI9_GAMAF</name>
<evidence type="ECO:0000313" key="5">
    <source>
        <dbReference type="Proteomes" id="UP000250572"/>
    </source>
</evidence>
<dbReference type="EMBL" id="NHOQ01001000">
    <property type="protein sequence ID" value="PWA27586.1"/>
    <property type="molecule type" value="Genomic_DNA"/>
</dbReference>
<feature type="compositionally biased region" description="Basic residues" evidence="1">
    <location>
        <begin position="241"/>
        <end position="250"/>
    </location>
</feature>
<feature type="domain" description="G-patch" evidence="3">
    <location>
        <begin position="659"/>
        <end position="703"/>
    </location>
</feature>
<dbReference type="AlphaFoldDB" id="A0A315VVI9"/>
<dbReference type="GO" id="GO:0003676">
    <property type="term" value="F:nucleic acid binding"/>
    <property type="evidence" value="ECO:0007669"/>
    <property type="project" value="InterPro"/>
</dbReference>
<dbReference type="Pfam" id="PF01585">
    <property type="entry name" value="G-patch"/>
    <property type="match status" value="1"/>
</dbReference>
<feature type="compositionally biased region" description="Basic and acidic residues" evidence="1">
    <location>
        <begin position="437"/>
        <end position="452"/>
    </location>
</feature>
<dbReference type="PANTHER" id="PTHR14195">
    <property type="entry name" value="G PATCH DOMAIN CONTAINING PROTEIN 2"/>
    <property type="match status" value="1"/>
</dbReference>
<feature type="compositionally biased region" description="Basic and acidic residues" evidence="1">
    <location>
        <begin position="590"/>
        <end position="604"/>
    </location>
</feature>
<dbReference type="STRING" id="33528.ENSGAFP00000007414"/>
<dbReference type="Proteomes" id="UP000250572">
    <property type="component" value="Unassembled WGS sequence"/>
</dbReference>
<keyword evidence="5" id="KW-1185">Reference proteome</keyword>
<feature type="region of interest" description="Disordered" evidence="1">
    <location>
        <begin position="241"/>
        <end position="320"/>
    </location>
</feature>
<keyword evidence="2" id="KW-0812">Transmembrane</keyword>
<feature type="compositionally biased region" description="Basic residues" evidence="1">
    <location>
        <begin position="336"/>
        <end position="345"/>
    </location>
</feature>
<protein>
    <recommendedName>
        <fullName evidence="3">G-patch domain-containing protein</fullName>
    </recommendedName>
</protein>
<feature type="compositionally biased region" description="Polar residues" evidence="1">
    <location>
        <begin position="612"/>
        <end position="623"/>
    </location>
</feature>
<reference evidence="4 5" key="1">
    <citation type="journal article" date="2018" name="G3 (Bethesda)">
        <title>A High-Quality Reference Genome for the Invasive Mosquitofish Gambusia affinis Using a Chicago Library.</title>
        <authorList>
            <person name="Hoffberg S.L."/>
            <person name="Troendle N.J."/>
            <person name="Glenn T.C."/>
            <person name="Mahmud O."/>
            <person name="Louha S."/>
            <person name="Chalopin D."/>
            <person name="Bennetzen J.L."/>
            <person name="Mauricio R."/>
        </authorList>
    </citation>
    <scope>NUCLEOTIDE SEQUENCE [LARGE SCALE GENOMIC DNA]</scope>
    <source>
        <strain evidence="4">NE01/NJP1002.9</strain>
        <tissue evidence="4">Muscle</tissue>
    </source>
</reference>
<evidence type="ECO:0000256" key="2">
    <source>
        <dbReference type="SAM" id="Phobius"/>
    </source>
</evidence>
<dbReference type="InterPro" id="IPR051189">
    <property type="entry name" value="Splicing_assoc_domain"/>
</dbReference>
<comment type="caution">
    <text evidence="4">The sequence shown here is derived from an EMBL/GenBank/DDBJ whole genome shotgun (WGS) entry which is preliminary data.</text>
</comment>
<feature type="region of interest" description="Disordered" evidence="1">
    <location>
        <begin position="336"/>
        <end position="384"/>
    </location>
</feature>
<gene>
    <name evidence="4" type="ORF">CCH79_00000062</name>
</gene>
<sequence length="703" mass="76280">MESLFCRMYKPPFPLKLPPQSAKRELVFQSLEHIGLKVSDEGSLGNSPLSSLLVLSVRLFLLLFLLFFVIAPLLSPLLPKEPRVCTGAPELFPISGEPIEKAASDKMGEPPYHFLSGPEDAHFAEANVEGRAMQRTIRVSHNDDVDAARKRCRVESSVQLFDLDEHLTCELAHRWREAVESYVSGYSRSVSVTQHFHRTMDELVHDLVSALEESSEQAARGGFGDGGDHALAVGCLLKRQARKRRGRKRRSDNPHPPWETGHLSEGSESSVEEHKDYRASSGGVSAANSHARDNSDSDDQLGPKRRPPHATDLGRSKRPIWPDDLAVLGSAEGTRSLRRRRKVKRMAVDPPVEPEPHSSILLGPPPVPKARVGSRPHRLCGNDSRGAMELCGGGLLGSVGEKNRVKKRKLAMQRLGLEAADEGVVVESEDPLSSPKEGSKEKMELDEQKGSDEDMSDSETSSVSNSSDGGLYTNDEGRQGDDEQSDWFCEGEPASGSGPGGACGIAGVVPWWEREAASEELDLADPVFNSILSGSIPLLSPAAQRGFQARLSRLHGNQQGSEAGLPGSSSHGFSERLSQDPHEPWFNASSRRDHGQLHWDPRTDRGHRRSCSVKTASRQTSGHLGSLCTGDIKRRRKAAPLGTVVPSGVVGENAAPIPDTNLGSRMLQSMGWSPGMGLGPEGRGITEPIRATQRPKGAGLGFN</sequence>
<dbReference type="PROSITE" id="PS50174">
    <property type="entry name" value="G_PATCH"/>
    <property type="match status" value="1"/>
</dbReference>
<evidence type="ECO:0000259" key="3">
    <source>
        <dbReference type="PROSITE" id="PS50174"/>
    </source>
</evidence>
<evidence type="ECO:0000256" key="1">
    <source>
        <dbReference type="SAM" id="MobiDB-lite"/>
    </source>
</evidence>
<feature type="transmembrane region" description="Helical" evidence="2">
    <location>
        <begin position="52"/>
        <end position="74"/>
    </location>
</feature>
<dbReference type="InterPro" id="IPR000467">
    <property type="entry name" value="G_patch_dom"/>
</dbReference>
<feature type="compositionally biased region" description="Polar residues" evidence="1">
    <location>
        <begin position="557"/>
        <end position="572"/>
    </location>
</feature>